<dbReference type="CDD" id="cd03590">
    <property type="entry name" value="CLECT_DC-SIGN_like"/>
    <property type="match status" value="1"/>
</dbReference>
<evidence type="ECO:0000256" key="3">
    <source>
        <dbReference type="SAM" id="Phobius"/>
    </source>
</evidence>
<dbReference type="InterPro" id="IPR016186">
    <property type="entry name" value="C-type_lectin-like/link_sf"/>
</dbReference>
<evidence type="ECO:0000313" key="6">
    <source>
        <dbReference type="Proteomes" id="UP000694427"/>
    </source>
</evidence>
<reference evidence="5" key="1">
    <citation type="submission" date="2025-08" db="UniProtKB">
        <authorList>
            <consortium name="Ensembl"/>
        </authorList>
    </citation>
    <scope>IDENTIFICATION</scope>
</reference>
<proteinExistence type="predicted"/>
<keyword evidence="2" id="KW-1015">Disulfide bond</keyword>
<dbReference type="InterPro" id="IPR018378">
    <property type="entry name" value="C-type_lectin_CS"/>
</dbReference>
<dbReference type="SUPFAM" id="SSF56436">
    <property type="entry name" value="C-type lectin-like"/>
    <property type="match status" value="1"/>
</dbReference>
<dbReference type="Pfam" id="PF00059">
    <property type="entry name" value="Lectin_C"/>
    <property type="match status" value="1"/>
</dbReference>
<dbReference type="InterPro" id="IPR001304">
    <property type="entry name" value="C-type_lectin-like"/>
</dbReference>
<keyword evidence="3" id="KW-1133">Transmembrane helix</keyword>
<name>A0A8C1R0H6_CYPCA</name>
<keyword evidence="3" id="KW-0812">Transmembrane</keyword>
<dbReference type="GO" id="GO:0030246">
    <property type="term" value="F:carbohydrate binding"/>
    <property type="evidence" value="ECO:0007669"/>
    <property type="project" value="UniProtKB-KW"/>
</dbReference>
<dbReference type="Gene3D" id="3.10.100.10">
    <property type="entry name" value="Mannose-Binding Protein A, subunit A"/>
    <property type="match status" value="1"/>
</dbReference>
<keyword evidence="1" id="KW-0430">Lectin</keyword>
<dbReference type="SMART" id="SM00034">
    <property type="entry name" value="CLECT"/>
    <property type="match status" value="1"/>
</dbReference>
<keyword evidence="3" id="KW-0472">Membrane</keyword>
<dbReference type="Ensembl" id="ENSCCRT00010086815.1">
    <property type="protein sequence ID" value="ENSCCRP00010078222.1"/>
    <property type="gene ID" value="ENSCCRG00010034199.1"/>
</dbReference>
<dbReference type="AlphaFoldDB" id="A0A8C1R0H6"/>
<reference evidence="5" key="2">
    <citation type="submission" date="2025-09" db="UniProtKB">
        <authorList>
            <consortium name="Ensembl"/>
        </authorList>
    </citation>
    <scope>IDENTIFICATION</scope>
</reference>
<evidence type="ECO:0000256" key="1">
    <source>
        <dbReference type="ARBA" id="ARBA00022734"/>
    </source>
</evidence>
<sequence length="260" mass="29315">MDVIYANSELICSTNASINKCSRYKGQKTLKKEVTVHKWIKVLLIVLSVCLVFAFGGVCTLAILLSHATPLAFFNSDFSVPVSDQDQNATDYKAQFDALRHQHEETLRKLNRLNYSTGCALCAVHWIHSGGKCYYFSKFKMNWTQSRDHCVCLGGHLVIINSKAEQDFVTSNVKVTHWIGLNDLETEGHWVWVNKQPVNDSVEFWIKRENGIREPDNWTKGHPDGEDCAGLGHPGGETDFWSDAFCSLEKRFVCEAPAAV</sequence>
<protein>
    <recommendedName>
        <fullName evidence="4">C-type lectin domain-containing protein</fullName>
    </recommendedName>
</protein>
<evidence type="ECO:0000256" key="2">
    <source>
        <dbReference type="ARBA" id="ARBA00023157"/>
    </source>
</evidence>
<dbReference type="InterPro" id="IPR016187">
    <property type="entry name" value="CTDL_fold"/>
</dbReference>
<evidence type="ECO:0000313" key="5">
    <source>
        <dbReference type="Ensembl" id="ENSCCRP00010078222.1"/>
    </source>
</evidence>
<evidence type="ECO:0000259" key="4">
    <source>
        <dbReference type="PROSITE" id="PS50041"/>
    </source>
</evidence>
<dbReference type="PANTHER" id="PTHR46746">
    <property type="entry name" value="KILLER CELL LECTIN-LIKE RECEPTOR SUBFAMILY F MEMBER 2"/>
    <property type="match status" value="1"/>
</dbReference>
<dbReference type="PANTHER" id="PTHR46746:SF9">
    <property type="entry name" value="CD209 ANTIGEN-LIKE PROTEIN C-LIKE"/>
    <property type="match status" value="1"/>
</dbReference>
<keyword evidence="6" id="KW-1185">Reference proteome</keyword>
<dbReference type="PROSITE" id="PS50041">
    <property type="entry name" value="C_TYPE_LECTIN_2"/>
    <property type="match status" value="1"/>
</dbReference>
<accession>A0A8C1R0H6</accession>
<organism evidence="5 6">
    <name type="scientific">Cyprinus carpio</name>
    <name type="common">Common carp</name>
    <dbReference type="NCBI Taxonomy" id="7962"/>
    <lineage>
        <taxon>Eukaryota</taxon>
        <taxon>Metazoa</taxon>
        <taxon>Chordata</taxon>
        <taxon>Craniata</taxon>
        <taxon>Vertebrata</taxon>
        <taxon>Euteleostomi</taxon>
        <taxon>Actinopterygii</taxon>
        <taxon>Neopterygii</taxon>
        <taxon>Teleostei</taxon>
        <taxon>Ostariophysi</taxon>
        <taxon>Cypriniformes</taxon>
        <taxon>Cyprinidae</taxon>
        <taxon>Cyprininae</taxon>
        <taxon>Cyprinus</taxon>
    </lineage>
</organism>
<feature type="domain" description="C-type lectin" evidence="4">
    <location>
        <begin position="129"/>
        <end position="255"/>
    </location>
</feature>
<dbReference type="InterPro" id="IPR051379">
    <property type="entry name" value="C-type_Lectin_Receptor_IMM"/>
</dbReference>
<feature type="transmembrane region" description="Helical" evidence="3">
    <location>
        <begin position="42"/>
        <end position="65"/>
    </location>
</feature>
<dbReference type="Proteomes" id="UP000694427">
    <property type="component" value="Unplaced"/>
</dbReference>
<dbReference type="PROSITE" id="PS00615">
    <property type="entry name" value="C_TYPE_LECTIN_1"/>
    <property type="match status" value="1"/>
</dbReference>
<dbReference type="InterPro" id="IPR033989">
    <property type="entry name" value="CD209-like_CTLD"/>
</dbReference>